<dbReference type="Gene3D" id="3.30.780.10">
    <property type="entry name" value="SUI1-like domain"/>
    <property type="match status" value="1"/>
</dbReference>
<dbReference type="CDD" id="cd11567">
    <property type="entry name" value="YciH_like"/>
    <property type="match status" value="1"/>
</dbReference>
<dbReference type="InterPro" id="IPR005872">
    <property type="entry name" value="SUI1_arc_bac"/>
</dbReference>
<proteinExistence type="predicted"/>
<dbReference type="SUPFAM" id="SSF55159">
    <property type="entry name" value="eIF1-like"/>
    <property type="match status" value="1"/>
</dbReference>
<evidence type="ECO:0000256" key="1">
    <source>
        <dbReference type="ARBA" id="ARBA00022845"/>
    </source>
</evidence>
<keyword evidence="1" id="KW-0810">Translation regulation</keyword>
<accession>A0A4T0UWG2</accession>
<evidence type="ECO:0000259" key="3">
    <source>
        <dbReference type="PROSITE" id="PS50296"/>
    </source>
</evidence>
<dbReference type="EMBL" id="STGJ01000008">
    <property type="protein sequence ID" value="TIC83116.1"/>
    <property type="molecule type" value="Genomic_DNA"/>
</dbReference>
<evidence type="ECO:0000313" key="4">
    <source>
        <dbReference type="EMBL" id="TIC83116.1"/>
    </source>
</evidence>
<protein>
    <submittedName>
        <fullName evidence="4">Stress response translation initiation inhibitor YciH</fullName>
    </submittedName>
</protein>
<feature type="domain" description="SUI1" evidence="3">
    <location>
        <begin position="41"/>
        <end position="107"/>
    </location>
</feature>
<sequence length="115" mass="12069">MQNKGLGGLVYSTEHGDMCPACRQPLTGCRCRESKPKGDGVVRVRREVRRGKEVAVISGVPLTGTELAAFAKALRTACGAGGTLKDGVIEIQGGHLDKLLPRLAAEGWTVKRAGG</sequence>
<dbReference type="OrthoDB" id="9792915at2"/>
<evidence type="ECO:0000256" key="2">
    <source>
        <dbReference type="ARBA" id="ARBA00022917"/>
    </source>
</evidence>
<keyword evidence="2" id="KW-0648">Protein biosynthesis</keyword>
<dbReference type="GO" id="GO:0003743">
    <property type="term" value="F:translation initiation factor activity"/>
    <property type="evidence" value="ECO:0007669"/>
    <property type="project" value="InterPro"/>
</dbReference>
<dbReference type="InterPro" id="IPR036877">
    <property type="entry name" value="SUI1_dom_sf"/>
</dbReference>
<dbReference type="AlphaFoldDB" id="A0A4T0UWG2"/>
<gene>
    <name evidence="4" type="ORF">E5K04_08460</name>
</gene>
<dbReference type="Pfam" id="PF01253">
    <property type="entry name" value="SUI1"/>
    <property type="match status" value="1"/>
</dbReference>
<keyword evidence="5" id="KW-1185">Reference proteome</keyword>
<dbReference type="GO" id="GO:0006417">
    <property type="term" value="P:regulation of translation"/>
    <property type="evidence" value="ECO:0007669"/>
    <property type="project" value="UniProtKB-KW"/>
</dbReference>
<dbReference type="Proteomes" id="UP000308891">
    <property type="component" value="Unassembled WGS sequence"/>
</dbReference>
<comment type="caution">
    <text evidence="4">The sequence shown here is derived from an EMBL/GenBank/DDBJ whole genome shotgun (WGS) entry which is preliminary data.</text>
</comment>
<dbReference type="InterPro" id="IPR001950">
    <property type="entry name" value="SUI1"/>
</dbReference>
<evidence type="ECO:0000313" key="5">
    <source>
        <dbReference type="Proteomes" id="UP000308891"/>
    </source>
</evidence>
<dbReference type="PIRSF" id="PIRSF037511">
    <property type="entry name" value="Transl_init_SUI1_pro"/>
    <property type="match status" value="1"/>
</dbReference>
<name>A0A4T0UWG2_9NEIS</name>
<dbReference type="RefSeq" id="WP_136552977.1">
    <property type="nucleotide sequence ID" value="NZ_STGJ01000008.1"/>
</dbReference>
<dbReference type="PROSITE" id="PS50296">
    <property type="entry name" value="SUI1"/>
    <property type="match status" value="1"/>
</dbReference>
<reference evidence="4 5" key="1">
    <citation type="submission" date="2019-04" db="EMBL/GenBank/DDBJ databases">
        <title>Crenobacter sp. nov.</title>
        <authorList>
            <person name="Shi S."/>
        </authorList>
    </citation>
    <scope>NUCLEOTIDE SEQUENCE [LARGE SCALE GENOMIC DNA]</scope>
    <source>
        <strain evidence="4 5">GY 70310</strain>
    </source>
</reference>
<organism evidence="4 5">
    <name type="scientific">Crenobacter intestini</name>
    <dbReference type="NCBI Taxonomy" id="2563443"/>
    <lineage>
        <taxon>Bacteria</taxon>
        <taxon>Pseudomonadati</taxon>
        <taxon>Pseudomonadota</taxon>
        <taxon>Betaproteobacteria</taxon>
        <taxon>Neisseriales</taxon>
        <taxon>Neisseriaceae</taxon>
        <taxon>Crenobacter</taxon>
    </lineage>
</organism>